<feature type="domain" description="YjeF N-terminal" evidence="20">
    <location>
        <begin position="1"/>
        <end position="178"/>
    </location>
</feature>
<evidence type="ECO:0000313" key="21">
    <source>
        <dbReference type="EMBL" id="SDJ71654.1"/>
    </source>
</evidence>
<comment type="cofactor">
    <cofactor evidence="17">
        <name>Mg(2+)</name>
        <dbReference type="ChEBI" id="CHEBI:18420"/>
    </cofactor>
</comment>
<evidence type="ECO:0000259" key="19">
    <source>
        <dbReference type="PROSITE" id="PS51383"/>
    </source>
</evidence>
<dbReference type="Pfam" id="PF01256">
    <property type="entry name" value="Carb_kinase"/>
    <property type="match status" value="1"/>
</dbReference>
<name>A0A1G8VZX6_9PSEU</name>
<comment type="subunit">
    <text evidence="17">Homotetramer.</text>
</comment>
<dbReference type="GO" id="GO:0052856">
    <property type="term" value="F:NAD(P)HX epimerase activity"/>
    <property type="evidence" value="ECO:0007669"/>
    <property type="project" value="UniProtKB-EC"/>
</dbReference>
<dbReference type="NCBIfam" id="TIGR00196">
    <property type="entry name" value="yjeF_cterm"/>
    <property type="match status" value="1"/>
</dbReference>
<evidence type="ECO:0000256" key="4">
    <source>
        <dbReference type="ARBA" id="ARBA00009524"/>
    </source>
</evidence>
<comment type="catalytic activity">
    <reaction evidence="1 18">
        <text>(6R)-NADHX = (6S)-NADHX</text>
        <dbReference type="Rhea" id="RHEA:32215"/>
        <dbReference type="ChEBI" id="CHEBI:64074"/>
        <dbReference type="ChEBI" id="CHEBI:64075"/>
        <dbReference type="EC" id="5.1.99.6"/>
    </reaction>
</comment>
<dbReference type="InterPro" id="IPR036652">
    <property type="entry name" value="YjeF_N_dom_sf"/>
</dbReference>
<feature type="binding site" evidence="17">
    <location>
        <position position="384"/>
    </location>
    <ligand>
        <name>(6S)-NADPHX</name>
        <dbReference type="ChEBI" id="CHEBI:64076"/>
    </ligand>
</feature>
<reference evidence="22" key="1">
    <citation type="submission" date="2016-10" db="EMBL/GenBank/DDBJ databases">
        <authorList>
            <person name="Varghese N."/>
            <person name="Submissions S."/>
        </authorList>
    </citation>
    <scope>NUCLEOTIDE SEQUENCE [LARGE SCALE GENOMIC DNA]</scope>
    <source>
        <strain evidence="22">DSM 44796</strain>
    </source>
</reference>
<keyword evidence="21" id="KW-0418">Kinase</keyword>
<evidence type="ECO:0000256" key="9">
    <source>
        <dbReference type="ARBA" id="ARBA00022958"/>
    </source>
</evidence>
<keyword evidence="9 18" id="KW-0630">Potassium</keyword>
<dbReference type="SUPFAM" id="SSF64153">
    <property type="entry name" value="YjeF N-terminal domain-like"/>
    <property type="match status" value="1"/>
</dbReference>
<dbReference type="Gene3D" id="3.40.1190.20">
    <property type="match status" value="1"/>
</dbReference>
<dbReference type="GO" id="GO:0016301">
    <property type="term" value="F:kinase activity"/>
    <property type="evidence" value="ECO:0007669"/>
    <property type="project" value="UniProtKB-KW"/>
</dbReference>
<evidence type="ECO:0000256" key="14">
    <source>
        <dbReference type="ARBA" id="ARBA00025153"/>
    </source>
</evidence>
<dbReference type="InterPro" id="IPR000631">
    <property type="entry name" value="CARKD"/>
</dbReference>
<comment type="catalytic activity">
    <reaction evidence="15 17 18">
        <text>(6S)-NADHX + ADP = AMP + phosphate + NADH + H(+)</text>
        <dbReference type="Rhea" id="RHEA:32223"/>
        <dbReference type="ChEBI" id="CHEBI:15378"/>
        <dbReference type="ChEBI" id="CHEBI:43474"/>
        <dbReference type="ChEBI" id="CHEBI:57945"/>
        <dbReference type="ChEBI" id="CHEBI:64074"/>
        <dbReference type="ChEBI" id="CHEBI:456215"/>
        <dbReference type="ChEBI" id="CHEBI:456216"/>
        <dbReference type="EC" id="4.2.1.136"/>
    </reaction>
</comment>
<evidence type="ECO:0000256" key="6">
    <source>
        <dbReference type="ARBA" id="ARBA00022741"/>
    </source>
</evidence>
<dbReference type="CDD" id="cd01171">
    <property type="entry name" value="YXKO-related"/>
    <property type="match status" value="1"/>
</dbReference>
<evidence type="ECO:0000256" key="11">
    <source>
        <dbReference type="ARBA" id="ARBA00023235"/>
    </source>
</evidence>
<proteinExistence type="inferred from homology"/>
<evidence type="ECO:0000256" key="1">
    <source>
        <dbReference type="ARBA" id="ARBA00000013"/>
    </source>
</evidence>
<dbReference type="PIRSF" id="PIRSF017184">
    <property type="entry name" value="Nnr"/>
    <property type="match status" value="1"/>
</dbReference>
<dbReference type="AlphaFoldDB" id="A0A1G8VZX6"/>
<organism evidence="21 22">
    <name type="scientific">Lentzea albidocapillata subsp. violacea</name>
    <dbReference type="NCBI Taxonomy" id="128104"/>
    <lineage>
        <taxon>Bacteria</taxon>
        <taxon>Bacillati</taxon>
        <taxon>Actinomycetota</taxon>
        <taxon>Actinomycetes</taxon>
        <taxon>Pseudonocardiales</taxon>
        <taxon>Pseudonocardiaceae</taxon>
        <taxon>Lentzea</taxon>
    </lineage>
</organism>
<dbReference type="InterPro" id="IPR030677">
    <property type="entry name" value="Nnr"/>
</dbReference>
<dbReference type="HAMAP" id="MF_01965">
    <property type="entry name" value="NADHX_dehydratase"/>
    <property type="match status" value="1"/>
</dbReference>
<evidence type="ECO:0000256" key="15">
    <source>
        <dbReference type="ARBA" id="ARBA00048238"/>
    </source>
</evidence>
<comment type="catalytic activity">
    <reaction evidence="16 17 18">
        <text>(6S)-NADPHX + ADP = AMP + phosphate + NADPH + H(+)</text>
        <dbReference type="Rhea" id="RHEA:32235"/>
        <dbReference type="ChEBI" id="CHEBI:15378"/>
        <dbReference type="ChEBI" id="CHEBI:43474"/>
        <dbReference type="ChEBI" id="CHEBI:57783"/>
        <dbReference type="ChEBI" id="CHEBI:64076"/>
        <dbReference type="ChEBI" id="CHEBI:456215"/>
        <dbReference type="ChEBI" id="CHEBI:456216"/>
        <dbReference type="EC" id="4.2.1.136"/>
    </reaction>
</comment>
<comment type="function">
    <text evidence="14 18">Bifunctional enzyme that catalyzes the epimerization of the S- and R-forms of NAD(P)HX and the dehydration of the S-form of NAD(P)HX at the expense of ADP, which is converted to AMP. This allows the repair of both epimers of NAD(P)HX, a damaged form of NAD(P)H that is a result of enzymatic or heat-dependent hydration.</text>
</comment>
<keyword evidence="6 17" id="KW-0547">Nucleotide-binding</keyword>
<comment type="similarity">
    <text evidence="3 18">In the N-terminal section; belongs to the NnrE/AIBP family.</text>
</comment>
<dbReference type="GO" id="GO:0046872">
    <property type="term" value="F:metal ion binding"/>
    <property type="evidence" value="ECO:0007669"/>
    <property type="project" value="UniProtKB-UniRule"/>
</dbReference>
<keyword evidence="7 17" id="KW-0067">ATP-binding</keyword>
<dbReference type="PROSITE" id="PS01050">
    <property type="entry name" value="YJEF_C_2"/>
    <property type="match status" value="1"/>
</dbReference>
<sequence length="459" mass="46236">MAVVPPGSLMRKAAFGVATHALRLLSGRRRVTLLVGAGNNGGDALWAGYFLRRRGVAVSAVLLDPAKAHAEGLTAFRRAGGRIVSEVGSPDLVIDGIVGLSARGPLRPAAAALVESVKVPILAVDLPSGIGPDTGEISGPHVQAHTTVTFGCLKPVHALADCGDVHLVDIGLRPVDPDFVLLDRADIAWPVPGPSDDKYTQGVTGVAAGSTTYPGAAVLSTGAAVLATSGMVRYAGPAADAIRARWPETICTGSITDAGRVQAWVVGPGMGTGSSSAGVLRFVLNAGVPVIADADAITLLASTPSLWDARDPDAALVLTPHDREFERLAGPVGADRVAAARKAAQRFNAVVLLKGHRTVVAAPDGRALVNSATSSWPATAGSGDVLSGIIGALLAGGVDPFLAAGYAAYAHVLAAELGASGAPVPASGLLKAIPDALRTILSVPSGRIKSGDPLEGTPA</sequence>
<evidence type="ECO:0000256" key="16">
    <source>
        <dbReference type="ARBA" id="ARBA00049209"/>
    </source>
</evidence>
<evidence type="ECO:0000256" key="10">
    <source>
        <dbReference type="ARBA" id="ARBA00023027"/>
    </source>
</evidence>
<dbReference type="GO" id="GO:0046496">
    <property type="term" value="P:nicotinamide nucleotide metabolic process"/>
    <property type="evidence" value="ECO:0007669"/>
    <property type="project" value="UniProtKB-UniRule"/>
</dbReference>
<keyword evidence="5 18" id="KW-0479">Metal-binding</keyword>
<evidence type="ECO:0000313" key="22">
    <source>
        <dbReference type="Proteomes" id="UP000199682"/>
    </source>
</evidence>
<keyword evidence="13" id="KW-0511">Multifunctional enzyme</keyword>
<evidence type="ECO:0000256" key="13">
    <source>
        <dbReference type="ARBA" id="ARBA00023268"/>
    </source>
</evidence>
<dbReference type="InterPro" id="IPR004443">
    <property type="entry name" value="YjeF_N_dom"/>
</dbReference>
<feature type="binding site" evidence="17">
    <location>
        <position position="269"/>
    </location>
    <ligand>
        <name>(6S)-NADPHX</name>
        <dbReference type="ChEBI" id="CHEBI:64076"/>
    </ligand>
</feature>
<evidence type="ECO:0000256" key="5">
    <source>
        <dbReference type="ARBA" id="ARBA00022723"/>
    </source>
</evidence>
<comment type="function">
    <text evidence="17">Catalyzes the dehydration of the S-form of NAD(P)HX at the expense of ADP, which is converted to AMP. Together with NAD(P)HX epimerase, which catalyzes the epimerization of the S- and R-forms, the enzyme allows the repair of both epimers of NAD(P)HX, a damaged form of NAD(P)H that is a result of enzymatic or heat-dependent hydration.</text>
</comment>
<evidence type="ECO:0000256" key="8">
    <source>
        <dbReference type="ARBA" id="ARBA00022857"/>
    </source>
</evidence>
<feature type="binding site" evidence="17">
    <location>
        <position position="216"/>
    </location>
    <ligand>
        <name>(6S)-NADPHX</name>
        <dbReference type="ChEBI" id="CHEBI:64076"/>
    </ligand>
</feature>
<dbReference type="Gene3D" id="3.40.50.10260">
    <property type="entry name" value="YjeF N-terminal domain"/>
    <property type="match status" value="1"/>
</dbReference>
<dbReference type="EMBL" id="FNET01000003">
    <property type="protein sequence ID" value="SDJ71654.1"/>
    <property type="molecule type" value="Genomic_DNA"/>
</dbReference>
<keyword evidence="8 17" id="KW-0521">NADP</keyword>
<evidence type="ECO:0000256" key="7">
    <source>
        <dbReference type="ARBA" id="ARBA00022840"/>
    </source>
</evidence>
<dbReference type="GO" id="GO:0052855">
    <property type="term" value="F:ADP-dependent NAD(P)H-hydrate dehydratase activity"/>
    <property type="evidence" value="ECO:0007669"/>
    <property type="project" value="UniProtKB-UniRule"/>
</dbReference>
<dbReference type="Pfam" id="PF03853">
    <property type="entry name" value="YjeF_N"/>
    <property type="match status" value="1"/>
</dbReference>
<feature type="binding site" evidence="17">
    <location>
        <position position="383"/>
    </location>
    <ligand>
        <name>AMP</name>
        <dbReference type="ChEBI" id="CHEBI:456215"/>
    </ligand>
</feature>
<keyword evidence="21" id="KW-0808">Transferase</keyword>
<evidence type="ECO:0000256" key="17">
    <source>
        <dbReference type="HAMAP-Rule" id="MF_01965"/>
    </source>
</evidence>
<comment type="similarity">
    <text evidence="4 18">In the C-terminal section; belongs to the NnrD/CARKD family.</text>
</comment>
<evidence type="ECO:0000256" key="12">
    <source>
        <dbReference type="ARBA" id="ARBA00023239"/>
    </source>
</evidence>
<keyword evidence="11 18" id="KW-0413">Isomerase</keyword>
<evidence type="ECO:0000256" key="3">
    <source>
        <dbReference type="ARBA" id="ARBA00006001"/>
    </source>
</evidence>
<dbReference type="PROSITE" id="PS51383">
    <property type="entry name" value="YJEF_C_3"/>
    <property type="match status" value="1"/>
</dbReference>
<comment type="catalytic activity">
    <reaction evidence="2 18">
        <text>(6R)-NADPHX = (6S)-NADPHX</text>
        <dbReference type="Rhea" id="RHEA:32227"/>
        <dbReference type="ChEBI" id="CHEBI:64076"/>
        <dbReference type="ChEBI" id="CHEBI:64077"/>
        <dbReference type="EC" id="5.1.99.6"/>
    </reaction>
</comment>
<dbReference type="PANTHER" id="PTHR12592:SF0">
    <property type="entry name" value="ATP-DEPENDENT (S)-NAD(P)H-HYDRATE DEHYDRATASE"/>
    <property type="match status" value="1"/>
</dbReference>
<dbReference type="PROSITE" id="PS51385">
    <property type="entry name" value="YJEF_N"/>
    <property type="match status" value="1"/>
</dbReference>
<dbReference type="GO" id="GO:0110051">
    <property type="term" value="P:metabolite repair"/>
    <property type="evidence" value="ECO:0007669"/>
    <property type="project" value="TreeGrafter"/>
</dbReference>
<keyword evidence="10 17" id="KW-0520">NAD</keyword>
<dbReference type="PANTHER" id="PTHR12592">
    <property type="entry name" value="ATP-DEPENDENT (S)-NAD(P)H-HYDRATE DEHYDRATASE FAMILY MEMBER"/>
    <property type="match status" value="1"/>
</dbReference>
<dbReference type="EC" id="4.2.1.136" evidence="17"/>
<feature type="binding site" evidence="17">
    <location>
        <begin position="354"/>
        <end position="358"/>
    </location>
    <ligand>
        <name>AMP</name>
        <dbReference type="ChEBI" id="CHEBI:456215"/>
    </ligand>
</feature>
<keyword evidence="12 17" id="KW-0456">Lyase</keyword>
<dbReference type="Proteomes" id="UP000199682">
    <property type="component" value="Unassembled WGS sequence"/>
</dbReference>
<dbReference type="InterPro" id="IPR029056">
    <property type="entry name" value="Ribokinase-like"/>
</dbReference>
<comment type="cofactor">
    <cofactor evidence="18">
        <name>K(+)</name>
        <dbReference type="ChEBI" id="CHEBI:29103"/>
    </cofactor>
    <text evidence="18">Binds 1 potassium ion per subunit.</text>
</comment>
<evidence type="ECO:0000256" key="2">
    <source>
        <dbReference type="ARBA" id="ARBA00000909"/>
    </source>
</evidence>
<gene>
    <name evidence="17" type="primary">nnrD</name>
    <name evidence="21" type="ORF">SAMN04488074_10325</name>
</gene>
<dbReference type="InterPro" id="IPR017953">
    <property type="entry name" value="Carbohydrate_kinase_pred_CS"/>
</dbReference>
<accession>A0A1G8VZX6</accession>
<evidence type="ECO:0000256" key="18">
    <source>
        <dbReference type="PIRNR" id="PIRNR017184"/>
    </source>
</evidence>
<protein>
    <recommendedName>
        <fullName evidence="17">ADP-dependent (S)-NAD(P)H-hydrate dehydratase</fullName>
        <ecNumber evidence="17">4.2.1.136</ecNumber>
    </recommendedName>
    <alternativeName>
        <fullName evidence="17">ADP-dependent NAD(P)HX dehydratase</fullName>
    </alternativeName>
</protein>
<dbReference type="GO" id="GO:0005524">
    <property type="term" value="F:ATP binding"/>
    <property type="evidence" value="ECO:0007669"/>
    <property type="project" value="UniProtKB-UniRule"/>
</dbReference>
<feature type="binding site" evidence="17">
    <location>
        <position position="321"/>
    </location>
    <ligand>
        <name>(6S)-NADPHX</name>
        <dbReference type="ChEBI" id="CHEBI:64076"/>
    </ligand>
</feature>
<comment type="similarity">
    <text evidence="17">Belongs to the NnrD/CARKD family.</text>
</comment>
<dbReference type="SUPFAM" id="SSF53613">
    <property type="entry name" value="Ribokinase-like"/>
    <property type="match status" value="1"/>
</dbReference>
<feature type="domain" description="YjeF C-terminal" evidence="19">
    <location>
        <begin position="181"/>
        <end position="440"/>
    </location>
</feature>
<evidence type="ECO:0000259" key="20">
    <source>
        <dbReference type="PROSITE" id="PS51385"/>
    </source>
</evidence>